<evidence type="ECO:0000313" key="2">
    <source>
        <dbReference type="Proteomes" id="UP001152795"/>
    </source>
</evidence>
<gene>
    <name evidence="1" type="ORF">PACLA_8A087466</name>
</gene>
<dbReference type="Pfam" id="PF07727">
    <property type="entry name" value="RVT_2"/>
    <property type="match status" value="1"/>
</dbReference>
<reference evidence="1" key="1">
    <citation type="submission" date="2020-04" db="EMBL/GenBank/DDBJ databases">
        <authorList>
            <person name="Alioto T."/>
            <person name="Alioto T."/>
            <person name="Gomez Garrido J."/>
        </authorList>
    </citation>
    <scope>NUCLEOTIDE SEQUENCE</scope>
    <source>
        <strain evidence="1">A484AB</strain>
    </source>
</reference>
<dbReference type="AlphaFoldDB" id="A0A6S7HT97"/>
<dbReference type="PANTHER" id="PTHR11439:SF463">
    <property type="entry name" value="REVERSE TRANSCRIPTASE TY1_COPIA-TYPE DOMAIN-CONTAINING PROTEIN"/>
    <property type="match status" value="1"/>
</dbReference>
<dbReference type="Proteomes" id="UP001152795">
    <property type="component" value="Unassembled WGS sequence"/>
</dbReference>
<dbReference type="OrthoDB" id="8188638at2759"/>
<proteinExistence type="predicted"/>
<evidence type="ECO:0000313" key="1">
    <source>
        <dbReference type="EMBL" id="CAB4007213.1"/>
    </source>
</evidence>
<organism evidence="1 2">
    <name type="scientific">Paramuricea clavata</name>
    <name type="common">Red gorgonian</name>
    <name type="synonym">Violescent sea-whip</name>
    <dbReference type="NCBI Taxonomy" id="317549"/>
    <lineage>
        <taxon>Eukaryota</taxon>
        <taxon>Metazoa</taxon>
        <taxon>Cnidaria</taxon>
        <taxon>Anthozoa</taxon>
        <taxon>Octocorallia</taxon>
        <taxon>Malacalcyonacea</taxon>
        <taxon>Plexauridae</taxon>
        <taxon>Paramuricea</taxon>
    </lineage>
</organism>
<dbReference type="EMBL" id="CACRXK020005730">
    <property type="protein sequence ID" value="CAB4007213.1"/>
    <property type="molecule type" value="Genomic_DNA"/>
</dbReference>
<dbReference type="CDD" id="cd09272">
    <property type="entry name" value="RNase_HI_RT_Ty1"/>
    <property type="match status" value="1"/>
</dbReference>
<dbReference type="InterPro" id="IPR043502">
    <property type="entry name" value="DNA/RNA_pol_sf"/>
</dbReference>
<dbReference type="InterPro" id="IPR013103">
    <property type="entry name" value="RVT_2"/>
</dbReference>
<name>A0A6S7HT97_PARCT</name>
<keyword evidence="2" id="KW-1185">Reference proteome</keyword>
<accession>A0A6S7HT97</accession>
<dbReference type="SUPFAM" id="SSF56672">
    <property type="entry name" value="DNA/RNA polymerases"/>
    <property type="match status" value="1"/>
</dbReference>
<comment type="caution">
    <text evidence="1">The sequence shown here is derived from an EMBL/GenBank/DDBJ whole genome shotgun (WGS) entry which is preliminary data.</text>
</comment>
<dbReference type="PANTHER" id="PTHR11439">
    <property type="entry name" value="GAG-POL-RELATED RETROTRANSPOSON"/>
    <property type="match status" value="1"/>
</dbReference>
<sequence length="549" mass="62537">MLMQLALDLDMEVHQMDVKTAYLNAPVDCELYIEQPEGFVKHSESGEMLVCKLNKSLYGLKQSGRNWNHMLHTFLTSKGITQLVSDPCVYIKKQNGKKTILLIWVDDIIIASNSTPSLKQVKDDLSCKFKMKDLGILSWFLGINFTFTGNTITMDQIRYIERILIRFKMEGCKPRVTPSELGVNKASAGNSDEPADLKLYQEIVGSLIYVMTSTRPDLSFIVTKLSQHMSNPSNVHLCMAKHVLRYLKGTIDNKLTFKKSKEGLSMHGYCDADWGSSEDRKSITGYVFKLSKDGPAISWKSRKQPTVALSTCEAEYMALAAAVQEAKFLRQLLGEFLSIFILEPTIIHCDNQSAIFLAKNPAQNQRSKHIDIRYHFIRTEIQSRTVDVKYVPSEENLSDLFTKPVTRLKVVLLQRRQYNPFFSHDRQLLAYVYVPIVQRECTNFVNYWNSHRIRAQDKLEIPTGIPNHMFAFPENYGATNESIDLSDDDIQDVAEVSGVMDEEHIVNFIDPDTKQQCVGLIPNPEKIEAKNAIEAYRFLKQNIPDPPGT</sequence>
<protein>
    <submittedName>
        <fullName evidence="1">Retrovirus-related Pol poly from transposon TNT 1-94</fullName>
    </submittedName>
</protein>